<evidence type="ECO:0000313" key="4">
    <source>
        <dbReference type="Proteomes" id="UP000623687"/>
    </source>
</evidence>
<protein>
    <recommendedName>
        <fullName evidence="2">F-box domain-containing protein</fullName>
    </recommendedName>
</protein>
<dbReference type="RefSeq" id="XP_036625658.1">
    <property type="nucleotide sequence ID" value="XM_036772012.1"/>
</dbReference>
<organism evidence="3 4">
    <name type="scientific">Pleurotus ostreatus</name>
    <name type="common">Oyster mushroom</name>
    <name type="synonym">White-rot fungus</name>
    <dbReference type="NCBI Taxonomy" id="5322"/>
    <lineage>
        <taxon>Eukaryota</taxon>
        <taxon>Fungi</taxon>
        <taxon>Dikarya</taxon>
        <taxon>Basidiomycota</taxon>
        <taxon>Agaricomycotina</taxon>
        <taxon>Agaricomycetes</taxon>
        <taxon>Agaricomycetidae</taxon>
        <taxon>Agaricales</taxon>
        <taxon>Pleurotineae</taxon>
        <taxon>Pleurotaceae</taxon>
        <taxon>Pleurotus</taxon>
    </lineage>
</organism>
<dbReference type="SUPFAM" id="SSF81383">
    <property type="entry name" value="F-box domain"/>
    <property type="match status" value="1"/>
</dbReference>
<accession>A0A8H7DKE6</accession>
<dbReference type="VEuPathDB" id="FungiDB:PC9H_002371"/>
<evidence type="ECO:0000313" key="3">
    <source>
        <dbReference type="EMBL" id="KAF7416111.1"/>
    </source>
</evidence>
<dbReference type="PROSITE" id="PS50181">
    <property type="entry name" value="FBOX"/>
    <property type="match status" value="1"/>
</dbReference>
<evidence type="ECO:0000256" key="1">
    <source>
        <dbReference type="SAM" id="MobiDB-lite"/>
    </source>
</evidence>
<keyword evidence="4" id="KW-1185">Reference proteome</keyword>
<sequence>MHPQCYAQAVGNPEALEKDYVSKFGCTAGLLTSAQSSLGLDRLPIASCEFRMTPTAEALPTTIFAVPQELIEQVLVHLANAGYPNAIAALSETCKYFHNLIYNSDDHHLWRHIFLTTFDDPRVILAHLRYANDSGCVLGNLDDKCTSLSYPWENQFKRRISAARAYKVHIKDGTLCSIDHLRTIASIFTTILPLNDVVLHPHPDHRILAPALSPLSSLTVSDDAVFLLRLLGLGLPLSAASEVLKRKDNELQRLINTQLPLFKLAFYLGLEPSVSQMPTPSSYEDKVMEIEERDRLAARKRARQKVYDMRYTTVEQCWGPFVLLTPTGEDAEHAGHDGSNSPVVHIAINIANASRTASHSDSDGEDNEWDVTDDEESDEGDEDDEAPDNHYIYPPTPHRLIPDYSWLSAARFILECNLRLSADLHWAPDHSGTDWGQIGGQQFVESLKDVNLLRFGGAPGFWQHGWAKKVYLEATATPAPDTGEGEQDPLGVEHRGWDWAGVEGRWLRTVSWMGYPDLLHHDRSISRGTDIDLDIEEQIGTFPLTLRITGYLPPPVAPPPSQLLSDTDALVYKLPIIKIEGASIGSDQNSSEQRRISGTVRMIGDGAVRWSMRTRFGASNKTEWVTEGVQIGSIGSAAGVIGLWTAPEHNRTDPLGPWWMWKVSEVPEMV</sequence>
<feature type="region of interest" description="Disordered" evidence="1">
    <location>
        <begin position="354"/>
        <end position="394"/>
    </location>
</feature>
<dbReference type="Proteomes" id="UP000623687">
    <property type="component" value="Unassembled WGS sequence"/>
</dbReference>
<evidence type="ECO:0000259" key="2">
    <source>
        <dbReference type="PROSITE" id="PS50181"/>
    </source>
</evidence>
<comment type="caution">
    <text evidence="3">The sequence shown here is derived from an EMBL/GenBank/DDBJ whole genome shotgun (WGS) entry which is preliminary data.</text>
</comment>
<name>A0A8H7DKE6_PLEOS</name>
<dbReference type="EMBL" id="JACETU010000011">
    <property type="protein sequence ID" value="KAF7416111.1"/>
    <property type="molecule type" value="Genomic_DNA"/>
</dbReference>
<dbReference type="InterPro" id="IPR001810">
    <property type="entry name" value="F-box_dom"/>
</dbReference>
<dbReference type="OrthoDB" id="3226064at2759"/>
<dbReference type="InterPro" id="IPR036047">
    <property type="entry name" value="F-box-like_dom_sf"/>
</dbReference>
<proteinExistence type="predicted"/>
<gene>
    <name evidence="3" type="ORF">PC9H_002371</name>
</gene>
<dbReference type="AlphaFoldDB" id="A0A8H7DKE6"/>
<feature type="domain" description="F-box" evidence="2">
    <location>
        <begin position="60"/>
        <end position="113"/>
    </location>
</feature>
<feature type="compositionally biased region" description="Acidic residues" evidence="1">
    <location>
        <begin position="363"/>
        <end position="386"/>
    </location>
</feature>
<reference evidence="3" key="1">
    <citation type="submission" date="2019-07" db="EMBL/GenBank/DDBJ databases">
        <authorList>
            <person name="Palmer J.M."/>
        </authorList>
    </citation>
    <scope>NUCLEOTIDE SEQUENCE</scope>
    <source>
        <strain evidence="3">PC9</strain>
    </source>
</reference>
<dbReference type="GeneID" id="59372212"/>